<evidence type="ECO:0000313" key="3">
    <source>
        <dbReference type="EMBL" id="AMK53490.1"/>
    </source>
</evidence>
<proteinExistence type="inferred from homology"/>
<dbReference type="FunFam" id="3.40.50.720:FF:000084">
    <property type="entry name" value="Short-chain dehydrogenase reductase"/>
    <property type="match status" value="1"/>
</dbReference>
<evidence type="ECO:0000256" key="1">
    <source>
        <dbReference type="ARBA" id="ARBA00006484"/>
    </source>
</evidence>
<dbReference type="Gene3D" id="3.40.50.720">
    <property type="entry name" value="NAD(P)-binding Rossmann-like Domain"/>
    <property type="match status" value="1"/>
</dbReference>
<evidence type="ECO:0000256" key="2">
    <source>
        <dbReference type="ARBA" id="ARBA00023002"/>
    </source>
</evidence>
<accession>A0A140DS63</accession>
<dbReference type="PATRIC" id="fig|1702221.3.peg.344"/>
<dbReference type="Proteomes" id="UP000069771">
    <property type="component" value="Chromosome"/>
</dbReference>
<name>A0A140DS63_9FIRM</name>
<sequence>MKFLCTFVCQKIRKSQFDTAFRVVIQYSGQKTRRIVNMERLKDKVAIVTGSTSGIGIAIARLYAAEGAKVIICGRRQERGEAVVQEIRDAGGQAAYHFMDLMDTKSIEALMKDTARDYGRIDILVNNAANASPKDGQVEEVTLEQWDEVFDSNLRGTFWAVKCALPFMKEHGGSIVNIGSMAACGGDLQGTAYAASKAGVDMLTKDIALQYGKNNIRCNCVRPGLIVTPQNEPRIPDVLKKIYLSNICVTRYGRPEDIGHLCVYLGSDESYYMTGQILTVDGGLNTHSPTVAQFRELNSRTW</sequence>
<dbReference type="GO" id="GO:0008206">
    <property type="term" value="P:bile acid metabolic process"/>
    <property type="evidence" value="ECO:0007669"/>
    <property type="project" value="UniProtKB-ARBA"/>
</dbReference>
<dbReference type="NCBIfam" id="NF005559">
    <property type="entry name" value="PRK07231.1"/>
    <property type="match status" value="1"/>
</dbReference>
<dbReference type="PRINTS" id="PR00080">
    <property type="entry name" value="SDRFAMILY"/>
</dbReference>
<dbReference type="STRING" id="1702221.AALO17_03560"/>
<comment type="similarity">
    <text evidence="1">Belongs to the short-chain dehydrogenases/reductases (SDR) family.</text>
</comment>
<dbReference type="PROSITE" id="PS00061">
    <property type="entry name" value="ADH_SHORT"/>
    <property type="match status" value="1"/>
</dbReference>
<dbReference type="KEGG" id="fro:AALO17_03560"/>
<organism evidence="3 4">
    <name type="scientific">Faecalibaculum rodentium</name>
    <dbReference type="NCBI Taxonomy" id="1702221"/>
    <lineage>
        <taxon>Bacteria</taxon>
        <taxon>Bacillati</taxon>
        <taxon>Bacillota</taxon>
        <taxon>Erysipelotrichia</taxon>
        <taxon>Erysipelotrichales</taxon>
        <taxon>Erysipelotrichaceae</taxon>
        <taxon>Faecalibaculum</taxon>
    </lineage>
</organism>
<reference evidence="3 4" key="1">
    <citation type="journal article" date="2016" name="Gut Pathog.">
        <title>Whole genome sequencing of "Faecalibaculum rodentium" ALO17, isolated from C57BL/6J laboratory mouse feces.</title>
        <authorList>
            <person name="Lim S."/>
            <person name="Chang D.H."/>
            <person name="Ahn S."/>
            <person name="Kim B.C."/>
        </authorList>
    </citation>
    <scope>NUCLEOTIDE SEQUENCE [LARGE SCALE GENOMIC DNA]</scope>
    <source>
        <strain evidence="3 4">Alo17</strain>
    </source>
</reference>
<dbReference type="InterPro" id="IPR002347">
    <property type="entry name" value="SDR_fam"/>
</dbReference>
<protein>
    <recommendedName>
        <fullName evidence="5">Short-chain dehydrogenase</fullName>
    </recommendedName>
</protein>
<gene>
    <name evidence="3" type="ORF">AALO17_03560</name>
</gene>
<dbReference type="AlphaFoldDB" id="A0A140DS63"/>
<dbReference type="PANTHER" id="PTHR42879:SF2">
    <property type="entry name" value="3-OXOACYL-[ACYL-CARRIER-PROTEIN] REDUCTASE FABG"/>
    <property type="match status" value="1"/>
</dbReference>
<dbReference type="InterPro" id="IPR020904">
    <property type="entry name" value="Sc_DH/Rdtase_CS"/>
</dbReference>
<dbReference type="EMBL" id="CP011391">
    <property type="protein sequence ID" value="AMK53490.1"/>
    <property type="molecule type" value="Genomic_DNA"/>
</dbReference>
<keyword evidence="4" id="KW-1185">Reference proteome</keyword>
<dbReference type="PRINTS" id="PR00081">
    <property type="entry name" value="GDHRDH"/>
</dbReference>
<dbReference type="InterPro" id="IPR050259">
    <property type="entry name" value="SDR"/>
</dbReference>
<dbReference type="Pfam" id="PF13561">
    <property type="entry name" value="adh_short_C2"/>
    <property type="match status" value="1"/>
</dbReference>
<dbReference type="PANTHER" id="PTHR42879">
    <property type="entry name" value="3-OXOACYL-(ACYL-CARRIER-PROTEIN) REDUCTASE"/>
    <property type="match status" value="1"/>
</dbReference>
<keyword evidence="2" id="KW-0560">Oxidoreductase</keyword>
<dbReference type="SUPFAM" id="SSF51735">
    <property type="entry name" value="NAD(P)-binding Rossmann-fold domains"/>
    <property type="match status" value="1"/>
</dbReference>
<evidence type="ECO:0000313" key="4">
    <source>
        <dbReference type="Proteomes" id="UP000069771"/>
    </source>
</evidence>
<dbReference type="CDD" id="cd05233">
    <property type="entry name" value="SDR_c"/>
    <property type="match status" value="1"/>
</dbReference>
<evidence type="ECO:0008006" key="5">
    <source>
        <dbReference type="Google" id="ProtNLM"/>
    </source>
</evidence>
<dbReference type="InterPro" id="IPR036291">
    <property type="entry name" value="NAD(P)-bd_dom_sf"/>
</dbReference>
<dbReference type="GO" id="GO:0016491">
    <property type="term" value="F:oxidoreductase activity"/>
    <property type="evidence" value="ECO:0007669"/>
    <property type="project" value="UniProtKB-KW"/>
</dbReference>